<dbReference type="Gene3D" id="3.60.40.10">
    <property type="entry name" value="PPM-type phosphatase domain"/>
    <property type="match status" value="1"/>
</dbReference>
<evidence type="ECO:0000313" key="2">
    <source>
        <dbReference type="Proteomes" id="UP000267268"/>
    </source>
</evidence>
<dbReference type="OrthoDB" id="479131at2"/>
<dbReference type="AlphaFoldDB" id="A0A3S9P6P1"/>
<gene>
    <name evidence="1" type="ORF">EI427_17120</name>
</gene>
<dbReference type="InterPro" id="IPR039248">
    <property type="entry name" value="Ptase_RsbX"/>
</dbReference>
<sequence>MLDKIVNIDIGGYTRPIAGEKRNGDVIYILKDSRYTFFAVIDGIGHGDVANAISEEIKSFLINNHNADIQYVIQKTHEYMLGTEGAVIGIGCLIGDSFSFGSLGNINCKIVNTKNIDMLSTDGLLGVRGRTSKVTSKKLEDNDIIFMYSDGINGNFNSSEFNNYHLFSSEILAKKIVKQSGSLFDDASMITVKVQIS</sequence>
<proteinExistence type="predicted"/>
<keyword evidence="2" id="KW-1185">Reference proteome</keyword>
<dbReference type="SUPFAM" id="SSF81606">
    <property type="entry name" value="PP2C-like"/>
    <property type="match status" value="1"/>
</dbReference>
<dbReference type="KEGG" id="fll:EI427_17120"/>
<name>A0A3S9P6P1_9BACT</name>
<dbReference type="PANTHER" id="PTHR35801">
    <property type="entry name" value="PHOSPHOSERINE PHOSPHATASE RSBX"/>
    <property type="match status" value="1"/>
</dbReference>
<organism evidence="1 2">
    <name type="scientific">Flammeovirga pectinis</name>
    <dbReference type="NCBI Taxonomy" id="2494373"/>
    <lineage>
        <taxon>Bacteria</taxon>
        <taxon>Pseudomonadati</taxon>
        <taxon>Bacteroidota</taxon>
        <taxon>Cytophagia</taxon>
        <taxon>Cytophagales</taxon>
        <taxon>Flammeovirgaceae</taxon>
        <taxon>Flammeovirga</taxon>
    </lineage>
</organism>
<reference evidence="1 2" key="1">
    <citation type="submission" date="2018-12" db="EMBL/GenBank/DDBJ databases">
        <title>Flammeovirga pectinis sp. nov., isolated from the gut of the Korean scallop, Patinopecten yessoensis.</title>
        <authorList>
            <person name="Bae J.-W."/>
            <person name="Jeong Y.-S."/>
            <person name="Kang W."/>
        </authorList>
    </citation>
    <scope>NUCLEOTIDE SEQUENCE [LARGE SCALE GENOMIC DNA]</scope>
    <source>
        <strain evidence="1 2">L12M1</strain>
    </source>
</reference>
<accession>A0A3S9P6P1</accession>
<evidence type="ECO:0000313" key="1">
    <source>
        <dbReference type="EMBL" id="AZQ63885.1"/>
    </source>
</evidence>
<protein>
    <submittedName>
        <fullName evidence="1">Uncharacterized protein</fullName>
    </submittedName>
</protein>
<dbReference type="Proteomes" id="UP000267268">
    <property type="component" value="Chromosome 1"/>
</dbReference>
<dbReference type="EMBL" id="CP034562">
    <property type="protein sequence ID" value="AZQ63885.1"/>
    <property type="molecule type" value="Genomic_DNA"/>
</dbReference>
<dbReference type="PANTHER" id="PTHR35801:SF1">
    <property type="entry name" value="PHOSPHOSERINE PHOSPHATASE RSBX"/>
    <property type="match status" value="1"/>
</dbReference>
<dbReference type="InterPro" id="IPR036457">
    <property type="entry name" value="PPM-type-like_dom_sf"/>
</dbReference>